<feature type="domain" description="AB hydrolase-1" evidence="1">
    <location>
        <begin position="27"/>
        <end position="83"/>
    </location>
</feature>
<feature type="domain" description="AB hydrolase-1" evidence="1">
    <location>
        <begin position="146"/>
        <end position="196"/>
    </location>
</feature>
<dbReference type="PaxDb" id="121845-A0A3Q0J9N1"/>
<evidence type="ECO:0000259" key="1">
    <source>
        <dbReference type="Pfam" id="PF00561"/>
    </source>
</evidence>
<dbReference type="SUPFAM" id="SSF53474">
    <property type="entry name" value="alpha/beta-Hydrolases"/>
    <property type="match status" value="1"/>
</dbReference>
<gene>
    <name evidence="3" type="primary">LOC103515044</name>
</gene>
<evidence type="ECO:0000313" key="3">
    <source>
        <dbReference type="RefSeq" id="XP_026683658.1"/>
    </source>
</evidence>
<organism evidence="2 3">
    <name type="scientific">Diaphorina citri</name>
    <name type="common">Asian citrus psyllid</name>
    <dbReference type="NCBI Taxonomy" id="121845"/>
    <lineage>
        <taxon>Eukaryota</taxon>
        <taxon>Metazoa</taxon>
        <taxon>Ecdysozoa</taxon>
        <taxon>Arthropoda</taxon>
        <taxon>Hexapoda</taxon>
        <taxon>Insecta</taxon>
        <taxon>Pterygota</taxon>
        <taxon>Neoptera</taxon>
        <taxon>Paraneoptera</taxon>
        <taxon>Hemiptera</taxon>
        <taxon>Sternorrhyncha</taxon>
        <taxon>Psylloidea</taxon>
        <taxon>Psyllidae</taxon>
        <taxon>Diaphorininae</taxon>
        <taxon>Diaphorina</taxon>
    </lineage>
</organism>
<proteinExistence type="predicted"/>
<dbReference type="PANTHER" id="PTHR46331">
    <property type="entry name" value="VALACYCLOVIR HYDROLASE"/>
    <property type="match status" value="1"/>
</dbReference>
<dbReference type="GO" id="GO:0017171">
    <property type="term" value="F:serine hydrolase activity"/>
    <property type="evidence" value="ECO:0007669"/>
    <property type="project" value="TreeGrafter"/>
</dbReference>
<reference evidence="3" key="1">
    <citation type="submission" date="2025-08" db="UniProtKB">
        <authorList>
            <consortium name="RefSeq"/>
        </authorList>
    </citation>
    <scope>IDENTIFICATION</scope>
</reference>
<dbReference type="KEGG" id="dci:103515044"/>
<accession>A0A3Q0J9N1</accession>
<dbReference type="AlphaFoldDB" id="A0A3Q0J9N1"/>
<dbReference type="RefSeq" id="XP_026683658.1">
    <property type="nucleotide sequence ID" value="XM_026827857.1"/>
</dbReference>
<dbReference type="STRING" id="121845.A0A3Q0J9N1"/>
<dbReference type="InterPro" id="IPR000073">
    <property type="entry name" value="AB_hydrolase_1"/>
</dbReference>
<name>A0A3Q0J9N1_DIACI</name>
<protein>
    <submittedName>
        <fullName evidence="3">Valacyclovir hydrolase-like</fullName>
    </submittedName>
</protein>
<dbReference type="PANTHER" id="PTHR46331:SF2">
    <property type="entry name" value="VALACYCLOVIR HYDROLASE"/>
    <property type="match status" value="1"/>
</dbReference>
<dbReference type="Gene3D" id="3.40.50.1820">
    <property type="entry name" value="alpha/beta hydrolase"/>
    <property type="match status" value="2"/>
</dbReference>
<dbReference type="Pfam" id="PF00561">
    <property type="entry name" value="Abhydrolase_1"/>
    <property type="match status" value="2"/>
</dbReference>
<dbReference type="Proteomes" id="UP000079169">
    <property type="component" value="Unplaced"/>
</dbReference>
<keyword evidence="2" id="KW-1185">Reference proteome</keyword>
<sequence length="212" mass="24643">MYFQEQKVVIDNKTINYLKTGTGPHNVLCLPGALGSIWSDFKPQIEDLSKEKFTLVVWDPPGYGYSRPPERDFSPGYFQRDAEMAFKLMQTDIDLYESIRDLSKWSVAMKSPLIELYTEPGLTKLWGQFCDAFLHILKHQEGNICKDYLGKIEAPTFILHGAKDPMVPSYHPPFLREHIKNTKYFEFKDGKHNIHLKYKTEFNAKVQDFLLS</sequence>
<dbReference type="GeneID" id="103515044"/>
<dbReference type="InterPro" id="IPR029058">
    <property type="entry name" value="AB_hydrolase_fold"/>
</dbReference>
<evidence type="ECO:0000313" key="2">
    <source>
        <dbReference type="Proteomes" id="UP000079169"/>
    </source>
</evidence>